<name>A0AA40KD66_9PEZI</name>
<accession>A0AA40KD66</accession>
<sequence length="78" mass="8892">MDQRFGEEETRRIPAFSLPITPDNEFAPLMDEETINIHPRLRCTLLHKTGCICRDSIAFGFLSAQRTALGIHYVEMLG</sequence>
<keyword evidence="2" id="KW-1185">Reference proteome</keyword>
<reference evidence="1" key="1">
    <citation type="submission" date="2023-06" db="EMBL/GenBank/DDBJ databases">
        <title>Genome-scale phylogeny and comparative genomics of the fungal order Sordariales.</title>
        <authorList>
            <consortium name="Lawrence Berkeley National Laboratory"/>
            <person name="Hensen N."/>
            <person name="Bonometti L."/>
            <person name="Westerberg I."/>
            <person name="Brannstrom I.O."/>
            <person name="Guillou S."/>
            <person name="Cros-Aarteil S."/>
            <person name="Calhoun S."/>
            <person name="Haridas S."/>
            <person name="Kuo A."/>
            <person name="Mondo S."/>
            <person name="Pangilinan J."/>
            <person name="Riley R."/>
            <person name="LaButti K."/>
            <person name="Andreopoulos B."/>
            <person name="Lipzen A."/>
            <person name="Chen C."/>
            <person name="Yanf M."/>
            <person name="Daum C."/>
            <person name="Ng V."/>
            <person name="Clum A."/>
            <person name="Steindorff A."/>
            <person name="Ohm R."/>
            <person name="Martin F."/>
            <person name="Silar P."/>
            <person name="Natvig D."/>
            <person name="Lalanne C."/>
            <person name="Gautier V."/>
            <person name="Ament-velasquez S.L."/>
            <person name="Kruys A."/>
            <person name="Hutchinson M.I."/>
            <person name="Powell A.J."/>
            <person name="Barry K."/>
            <person name="Miller A.N."/>
            <person name="Grigoriev I.V."/>
            <person name="Debuchy R."/>
            <person name="Gladieux P."/>
            <person name="Thoren M.H."/>
            <person name="Johannesson H."/>
        </authorList>
    </citation>
    <scope>NUCLEOTIDE SEQUENCE</scope>
    <source>
        <strain evidence="1">SMH3187-1</strain>
    </source>
</reference>
<evidence type="ECO:0000313" key="1">
    <source>
        <dbReference type="EMBL" id="KAK0754844.1"/>
    </source>
</evidence>
<gene>
    <name evidence="1" type="ORF">B0T18DRAFT_425176</name>
</gene>
<evidence type="ECO:0000313" key="2">
    <source>
        <dbReference type="Proteomes" id="UP001172155"/>
    </source>
</evidence>
<proteinExistence type="predicted"/>
<comment type="caution">
    <text evidence="1">The sequence shown here is derived from an EMBL/GenBank/DDBJ whole genome shotgun (WGS) entry which is preliminary data.</text>
</comment>
<dbReference type="EMBL" id="JAUKUD010000001">
    <property type="protein sequence ID" value="KAK0754844.1"/>
    <property type="molecule type" value="Genomic_DNA"/>
</dbReference>
<protein>
    <submittedName>
        <fullName evidence="1">Uncharacterized protein</fullName>
    </submittedName>
</protein>
<organism evidence="1 2">
    <name type="scientific">Schizothecium vesticola</name>
    <dbReference type="NCBI Taxonomy" id="314040"/>
    <lineage>
        <taxon>Eukaryota</taxon>
        <taxon>Fungi</taxon>
        <taxon>Dikarya</taxon>
        <taxon>Ascomycota</taxon>
        <taxon>Pezizomycotina</taxon>
        <taxon>Sordariomycetes</taxon>
        <taxon>Sordariomycetidae</taxon>
        <taxon>Sordariales</taxon>
        <taxon>Schizotheciaceae</taxon>
        <taxon>Schizothecium</taxon>
    </lineage>
</organism>
<dbReference type="Proteomes" id="UP001172155">
    <property type="component" value="Unassembled WGS sequence"/>
</dbReference>
<dbReference type="AlphaFoldDB" id="A0AA40KD66"/>